<dbReference type="EMBL" id="KQ090378">
    <property type="protein sequence ID" value="KMS96445.1"/>
    <property type="molecule type" value="Genomic_DNA"/>
</dbReference>
<gene>
    <name evidence="1" type="ORF">BVRB_9g224990</name>
</gene>
<evidence type="ECO:0000313" key="1">
    <source>
        <dbReference type="EMBL" id="KMS96445.1"/>
    </source>
</evidence>
<reference evidence="1 2" key="1">
    <citation type="journal article" date="2014" name="Nature">
        <title>The genome of the recently domesticated crop plant sugar beet (Beta vulgaris).</title>
        <authorList>
            <person name="Dohm J.C."/>
            <person name="Minoche A.E."/>
            <person name="Holtgrawe D."/>
            <person name="Capella-Gutierrez S."/>
            <person name="Zakrzewski F."/>
            <person name="Tafer H."/>
            <person name="Rupp O."/>
            <person name="Sorensen T.R."/>
            <person name="Stracke R."/>
            <person name="Reinhardt R."/>
            <person name="Goesmann A."/>
            <person name="Kraft T."/>
            <person name="Schulz B."/>
            <person name="Stadler P.F."/>
            <person name="Schmidt T."/>
            <person name="Gabaldon T."/>
            <person name="Lehrach H."/>
            <person name="Weisshaar B."/>
            <person name="Himmelbauer H."/>
        </authorList>
    </citation>
    <scope>NUCLEOTIDE SEQUENCE [LARGE SCALE GENOMIC DNA]</scope>
    <source>
        <tissue evidence="1">Taproot</tissue>
    </source>
</reference>
<organism evidence="1 2">
    <name type="scientific">Beta vulgaris subsp. vulgaris</name>
    <name type="common">Beet</name>
    <dbReference type="NCBI Taxonomy" id="3555"/>
    <lineage>
        <taxon>Eukaryota</taxon>
        <taxon>Viridiplantae</taxon>
        <taxon>Streptophyta</taxon>
        <taxon>Embryophyta</taxon>
        <taxon>Tracheophyta</taxon>
        <taxon>Spermatophyta</taxon>
        <taxon>Magnoliopsida</taxon>
        <taxon>eudicotyledons</taxon>
        <taxon>Gunneridae</taxon>
        <taxon>Pentapetalae</taxon>
        <taxon>Caryophyllales</taxon>
        <taxon>Chenopodiaceae</taxon>
        <taxon>Betoideae</taxon>
        <taxon>Beta</taxon>
    </lineage>
</organism>
<proteinExistence type="predicted"/>
<keyword evidence="2" id="KW-1185">Reference proteome</keyword>
<protein>
    <submittedName>
        <fullName evidence="1">Uncharacterized protein</fullName>
    </submittedName>
</protein>
<dbReference type="Proteomes" id="UP000035740">
    <property type="component" value="Unassembled WGS sequence"/>
</dbReference>
<dbReference type="Gramene" id="KMS96445">
    <property type="protein sequence ID" value="KMS96445"/>
    <property type="gene ID" value="BVRB_9g224990"/>
</dbReference>
<dbReference type="AlphaFoldDB" id="A0A0J8E013"/>
<accession>A0A0J8E013</accession>
<evidence type="ECO:0000313" key="2">
    <source>
        <dbReference type="Proteomes" id="UP000035740"/>
    </source>
</evidence>
<name>A0A0J8E013_BETVV</name>
<sequence>MLKRSSESTNFGIANRCKEKVWPGIIPSESISYTAFILNLGRSSVISYNCSTWMAWANNWLNRQLI</sequence>